<dbReference type="RefSeq" id="WP_256975834.1">
    <property type="nucleotide sequence ID" value="NZ_FR989672.1"/>
</dbReference>
<proteinExistence type="predicted"/>
<organism evidence="1 2">
    <name type="scientific">Burkholderia sola</name>
    <dbReference type="NCBI Taxonomy" id="2843302"/>
    <lineage>
        <taxon>Bacteria</taxon>
        <taxon>Pseudomonadati</taxon>
        <taxon>Pseudomonadota</taxon>
        <taxon>Betaproteobacteria</taxon>
        <taxon>Burkholderiales</taxon>
        <taxon>Burkholderiaceae</taxon>
        <taxon>Burkholderia</taxon>
        <taxon>Burkholderia cepacia complex</taxon>
    </lineage>
</organism>
<dbReference type="Proteomes" id="UP001548587">
    <property type="component" value="Unassembled WGS sequence"/>
</dbReference>
<evidence type="ECO:0000313" key="1">
    <source>
        <dbReference type="EMBL" id="MET1475482.1"/>
    </source>
</evidence>
<comment type="caution">
    <text evidence="1">The sequence shown here is derived from an EMBL/GenBank/DDBJ whole genome shotgun (WGS) entry which is preliminary data.</text>
</comment>
<gene>
    <name evidence="1" type="ORF">ABXL37_14585</name>
</gene>
<reference evidence="1 2" key="1">
    <citation type="submission" date="2024-06" db="EMBL/GenBank/DDBJ databases">
        <title>Burkholderia sola in Mexico.</title>
        <authorList>
            <person name="Estrada P."/>
        </authorList>
    </citation>
    <scope>NUCLEOTIDE SEQUENCE [LARGE SCALE GENOMIC DNA]</scope>
    <source>
        <strain evidence="1 2">CpTa8-5</strain>
    </source>
</reference>
<keyword evidence="2" id="KW-1185">Reference proteome</keyword>
<evidence type="ECO:0000313" key="2">
    <source>
        <dbReference type="Proteomes" id="UP001548587"/>
    </source>
</evidence>
<accession>A0ABV2C8P2</accession>
<sequence length="43" mass="4551">MTDTKAIAEHWARVAGQWIGWAGKPEIGCGEGRVRDAASASPL</sequence>
<protein>
    <submittedName>
        <fullName evidence="1">Uncharacterized protein</fullName>
    </submittedName>
</protein>
<name>A0ABV2C8P2_9BURK</name>
<dbReference type="EMBL" id="JBEWCH010000008">
    <property type="protein sequence ID" value="MET1475482.1"/>
    <property type="molecule type" value="Genomic_DNA"/>
</dbReference>